<dbReference type="EMBL" id="BAABFL010000027">
    <property type="protein sequence ID" value="GAA4648140.1"/>
    <property type="molecule type" value="Genomic_DNA"/>
</dbReference>
<name>A0ABP8UZ56_9GAMM</name>
<keyword evidence="2" id="KW-1185">Reference proteome</keyword>
<reference evidence="2" key="1">
    <citation type="journal article" date="2019" name="Int. J. Syst. Evol. Microbiol.">
        <title>The Global Catalogue of Microorganisms (GCM) 10K type strain sequencing project: providing services to taxonomists for standard genome sequencing and annotation.</title>
        <authorList>
            <consortium name="The Broad Institute Genomics Platform"/>
            <consortium name="The Broad Institute Genome Sequencing Center for Infectious Disease"/>
            <person name="Wu L."/>
            <person name="Ma J."/>
        </authorList>
    </citation>
    <scope>NUCLEOTIDE SEQUENCE [LARGE SCALE GENOMIC DNA]</scope>
    <source>
        <strain evidence="2">JCM 17805</strain>
    </source>
</reference>
<comment type="caution">
    <text evidence="1">The sequence shown here is derived from an EMBL/GenBank/DDBJ whole genome shotgun (WGS) entry which is preliminary data.</text>
</comment>
<accession>A0ABP8UZ56</accession>
<evidence type="ECO:0000313" key="2">
    <source>
        <dbReference type="Proteomes" id="UP001500604"/>
    </source>
</evidence>
<organism evidence="1 2">
    <name type="scientific">Kistimonas scapharcae</name>
    <dbReference type="NCBI Taxonomy" id="1036133"/>
    <lineage>
        <taxon>Bacteria</taxon>
        <taxon>Pseudomonadati</taxon>
        <taxon>Pseudomonadota</taxon>
        <taxon>Gammaproteobacteria</taxon>
        <taxon>Oceanospirillales</taxon>
        <taxon>Endozoicomonadaceae</taxon>
        <taxon>Kistimonas</taxon>
    </lineage>
</organism>
<evidence type="ECO:0000313" key="1">
    <source>
        <dbReference type="EMBL" id="GAA4648140.1"/>
    </source>
</evidence>
<protein>
    <submittedName>
        <fullName evidence="1">Uncharacterized protein</fullName>
    </submittedName>
</protein>
<dbReference type="Proteomes" id="UP001500604">
    <property type="component" value="Unassembled WGS sequence"/>
</dbReference>
<gene>
    <name evidence="1" type="ORF">GCM10023116_04040</name>
</gene>
<sequence length="64" mass="7667">MKIIWTHEFIQQLERFDAELNRLRQHRDNHFGHDPDDINAPIVGDMKRITMALREVNDIVENRG</sequence>
<dbReference type="RefSeq" id="WP_345193406.1">
    <property type="nucleotide sequence ID" value="NZ_BAABFL010000027.1"/>
</dbReference>
<proteinExistence type="predicted"/>